<keyword evidence="2" id="KW-0342">GTP-binding</keyword>
<dbReference type="OrthoDB" id="442317at2759"/>
<name>A0A815RJJ6_9BILA</name>
<dbReference type="Proteomes" id="UP000663834">
    <property type="component" value="Unassembled WGS sequence"/>
</dbReference>
<proteinExistence type="predicted"/>
<evidence type="ECO:0000256" key="2">
    <source>
        <dbReference type="ARBA" id="ARBA00023134"/>
    </source>
</evidence>
<dbReference type="EMBL" id="CAJOBI010009465">
    <property type="protein sequence ID" value="CAF4138840.1"/>
    <property type="molecule type" value="Genomic_DNA"/>
</dbReference>
<dbReference type="Proteomes" id="UP000676336">
    <property type="component" value="Unassembled WGS sequence"/>
</dbReference>
<dbReference type="Gene3D" id="3.40.50.300">
    <property type="entry name" value="P-loop containing nucleotide triphosphate hydrolases"/>
    <property type="match status" value="1"/>
</dbReference>
<dbReference type="GO" id="GO:0003924">
    <property type="term" value="F:GTPase activity"/>
    <property type="evidence" value="ECO:0007669"/>
    <property type="project" value="InterPro"/>
</dbReference>
<dbReference type="EMBL" id="CAJNOW010006215">
    <property type="protein sequence ID" value="CAF1478478.1"/>
    <property type="molecule type" value="Genomic_DNA"/>
</dbReference>
<dbReference type="InterPro" id="IPR027417">
    <property type="entry name" value="P-loop_NTPase"/>
</dbReference>
<reference evidence="3" key="1">
    <citation type="submission" date="2021-02" db="EMBL/GenBank/DDBJ databases">
        <authorList>
            <person name="Nowell W R."/>
        </authorList>
    </citation>
    <scope>NUCLEOTIDE SEQUENCE</scope>
</reference>
<evidence type="ECO:0000313" key="6">
    <source>
        <dbReference type="Proteomes" id="UP000663834"/>
    </source>
</evidence>
<organism evidence="3 6">
    <name type="scientific">Rotaria magnacalcarata</name>
    <dbReference type="NCBI Taxonomy" id="392030"/>
    <lineage>
        <taxon>Eukaryota</taxon>
        <taxon>Metazoa</taxon>
        <taxon>Spiralia</taxon>
        <taxon>Gnathifera</taxon>
        <taxon>Rotifera</taxon>
        <taxon>Eurotatoria</taxon>
        <taxon>Bdelloidea</taxon>
        <taxon>Philodinida</taxon>
        <taxon>Philodinidae</taxon>
        <taxon>Rotaria</taxon>
    </lineage>
</organism>
<evidence type="ECO:0000313" key="5">
    <source>
        <dbReference type="EMBL" id="CAF4138840.1"/>
    </source>
</evidence>
<comment type="caution">
    <text evidence="3">The sequence shown here is derived from an EMBL/GenBank/DDBJ whole genome shotgun (WGS) entry which is preliminary data.</text>
</comment>
<accession>A0A815RJJ6</accession>
<protein>
    <submittedName>
        <fullName evidence="3">Uncharacterized protein</fullName>
    </submittedName>
</protein>
<evidence type="ECO:0000313" key="4">
    <source>
        <dbReference type="EMBL" id="CAF4120439.1"/>
    </source>
</evidence>
<dbReference type="InterPro" id="IPR006689">
    <property type="entry name" value="Small_GTPase_ARF/SAR"/>
</dbReference>
<dbReference type="SUPFAM" id="SSF52540">
    <property type="entry name" value="P-loop containing nucleoside triphosphate hydrolases"/>
    <property type="match status" value="1"/>
</dbReference>
<dbReference type="Pfam" id="PF00025">
    <property type="entry name" value="Arf"/>
    <property type="match status" value="1"/>
</dbReference>
<gene>
    <name evidence="4" type="ORF">GIL414_LOCUS18019</name>
    <name evidence="3" type="ORF">KQP761_LOCUS13436</name>
    <name evidence="5" type="ORF">SMN809_LOCUS19143</name>
</gene>
<evidence type="ECO:0000313" key="3">
    <source>
        <dbReference type="EMBL" id="CAF1478478.1"/>
    </source>
</evidence>
<sequence length="90" mass="10179">MQTQFSETRLLSSTPRITSDSIIFLVDATDRNLFAKATAELDNLLMNEQNARTSIVTLGTNNDLREAVTEDELRDVFGIFSDTVRNNHQM</sequence>
<keyword evidence="1" id="KW-0547">Nucleotide-binding</keyword>
<dbReference type="Proteomes" id="UP000681720">
    <property type="component" value="Unassembled WGS sequence"/>
</dbReference>
<evidence type="ECO:0000256" key="1">
    <source>
        <dbReference type="ARBA" id="ARBA00022741"/>
    </source>
</evidence>
<dbReference type="EMBL" id="CAJOBJ010008746">
    <property type="protein sequence ID" value="CAF4120439.1"/>
    <property type="molecule type" value="Genomic_DNA"/>
</dbReference>
<dbReference type="GO" id="GO:0005525">
    <property type="term" value="F:GTP binding"/>
    <property type="evidence" value="ECO:0007669"/>
    <property type="project" value="UniProtKB-KW"/>
</dbReference>
<dbReference type="AlphaFoldDB" id="A0A815RJJ6"/>